<dbReference type="InterPro" id="IPR036047">
    <property type="entry name" value="F-box-like_dom_sf"/>
</dbReference>
<evidence type="ECO:0000313" key="4">
    <source>
        <dbReference type="Proteomes" id="UP001202328"/>
    </source>
</evidence>
<dbReference type="InterPro" id="IPR032675">
    <property type="entry name" value="LRR_dom_sf"/>
</dbReference>
<dbReference type="InterPro" id="IPR055411">
    <property type="entry name" value="LRR_FXL15/At3g58940/PEG3-like"/>
</dbReference>
<evidence type="ECO:0000259" key="2">
    <source>
        <dbReference type="SMART" id="SM00579"/>
    </source>
</evidence>
<dbReference type="SUPFAM" id="SSF52047">
    <property type="entry name" value="RNI-like"/>
    <property type="match status" value="1"/>
</dbReference>
<feature type="domain" description="F-box" evidence="1">
    <location>
        <begin position="16"/>
        <end position="56"/>
    </location>
</feature>
<dbReference type="InterPro" id="IPR050232">
    <property type="entry name" value="FBL13/AtMIF1-like"/>
</dbReference>
<dbReference type="PANTHER" id="PTHR31900">
    <property type="entry name" value="F-BOX/RNI SUPERFAMILY PROTEIN-RELATED"/>
    <property type="match status" value="1"/>
</dbReference>
<evidence type="ECO:0000259" key="1">
    <source>
        <dbReference type="SMART" id="SM00256"/>
    </source>
</evidence>
<dbReference type="InterPro" id="IPR001810">
    <property type="entry name" value="F-box_dom"/>
</dbReference>
<protein>
    <recommendedName>
        <fullName evidence="5">F-box domain-containing protein</fullName>
    </recommendedName>
</protein>
<gene>
    <name evidence="3" type="ORF">MKW98_001458</name>
</gene>
<dbReference type="Gene3D" id="1.20.1280.50">
    <property type="match status" value="1"/>
</dbReference>
<accession>A0AAD4XK47</accession>
<proteinExistence type="predicted"/>
<dbReference type="SUPFAM" id="SSF81383">
    <property type="entry name" value="F-box domain"/>
    <property type="match status" value="1"/>
</dbReference>
<name>A0AAD4XK47_9MAGN</name>
<sequence length="476" mass="54856">MEGTPYIDVKDRISRLPDNLIHHIMSFMDTKYAVQTCVLSKRWIHIWKSLPFLNFNRWSFSNNMKDSFVMFVDMVFIFREEVDIQKFSLEWESSAYDSTVITNVNRWSIHAVKHNVQELSILIDQLHNTVYEIPQRLFKCKSLTKLKISAEGNARYADIILPRSMSLPRLKKLYLCGLSISNVESSKRLFSSCPVLEALEIVDCNIQTDYQRNLVVDSNTLKVFAHTCWSRYLLLRNDAMVNIIKVCAPNLEEFTCRSFLTQDYSLEICSPPSLVCFDMTLEENEEDENAEAYSDWLPNEVYAKRVMQFLGAVYMVKTMSLSPGFLEVLSHAPDVLDCQHPRLCDLQYLTLGMWSTRGCLRAIAYLLSISPNIVQLYLELKESYSVDVGDVWEAGLSSPGMLSNLKIVEIENVEGCDAEFKILRFLLENAKDLEEVVIFFCSGLSSPNRIRRIVRFKEKLRAVPTASSDVELVFHI</sequence>
<keyword evidence="4" id="KW-1185">Reference proteome</keyword>
<dbReference type="SMART" id="SM00256">
    <property type="entry name" value="FBOX"/>
    <property type="match status" value="1"/>
</dbReference>
<dbReference type="Gene3D" id="3.80.10.10">
    <property type="entry name" value="Ribonuclease Inhibitor"/>
    <property type="match status" value="1"/>
</dbReference>
<organism evidence="3 4">
    <name type="scientific">Papaver atlanticum</name>
    <dbReference type="NCBI Taxonomy" id="357466"/>
    <lineage>
        <taxon>Eukaryota</taxon>
        <taxon>Viridiplantae</taxon>
        <taxon>Streptophyta</taxon>
        <taxon>Embryophyta</taxon>
        <taxon>Tracheophyta</taxon>
        <taxon>Spermatophyta</taxon>
        <taxon>Magnoliopsida</taxon>
        <taxon>Ranunculales</taxon>
        <taxon>Papaveraceae</taxon>
        <taxon>Papaveroideae</taxon>
        <taxon>Papaver</taxon>
    </lineage>
</organism>
<evidence type="ECO:0000313" key="3">
    <source>
        <dbReference type="EMBL" id="KAI3925604.1"/>
    </source>
</evidence>
<dbReference type="EMBL" id="JAJJMB010008074">
    <property type="protein sequence ID" value="KAI3925604.1"/>
    <property type="molecule type" value="Genomic_DNA"/>
</dbReference>
<dbReference type="CDD" id="cd22160">
    <property type="entry name" value="F-box_AtFBL13-like"/>
    <property type="match status" value="1"/>
</dbReference>
<evidence type="ECO:0008006" key="5">
    <source>
        <dbReference type="Google" id="ProtNLM"/>
    </source>
</evidence>
<dbReference type="Pfam" id="PF08387">
    <property type="entry name" value="FBD"/>
    <property type="match status" value="1"/>
</dbReference>
<comment type="caution">
    <text evidence="3">The sequence shown here is derived from an EMBL/GenBank/DDBJ whole genome shotgun (WGS) entry which is preliminary data.</text>
</comment>
<dbReference type="AlphaFoldDB" id="A0AAD4XK47"/>
<dbReference type="Proteomes" id="UP001202328">
    <property type="component" value="Unassembled WGS sequence"/>
</dbReference>
<dbReference type="SMART" id="SM00579">
    <property type="entry name" value="FBD"/>
    <property type="match status" value="1"/>
</dbReference>
<dbReference type="InterPro" id="IPR006566">
    <property type="entry name" value="FBD"/>
</dbReference>
<dbReference type="Pfam" id="PF24758">
    <property type="entry name" value="LRR_At5g56370"/>
    <property type="match status" value="1"/>
</dbReference>
<dbReference type="InterPro" id="IPR053781">
    <property type="entry name" value="F-box_AtFBL13-like"/>
</dbReference>
<dbReference type="PANTHER" id="PTHR31900:SF30">
    <property type="entry name" value="SUPERFAMILY PROTEIN, PUTATIVE-RELATED"/>
    <property type="match status" value="1"/>
</dbReference>
<dbReference type="Pfam" id="PF00646">
    <property type="entry name" value="F-box"/>
    <property type="match status" value="1"/>
</dbReference>
<feature type="domain" description="FBD" evidence="2">
    <location>
        <begin position="399"/>
        <end position="475"/>
    </location>
</feature>
<reference evidence="3" key="1">
    <citation type="submission" date="2022-04" db="EMBL/GenBank/DDBJ databases">
        <title>A functionally conserved STORR gene fusion in Papaver species that diverged 16.8 million years ago.</title>
        <authorList>
            <person name="Catania T."/>
        </authorList>
    </citation>
    <scope>NUCLEOTIDE SEQUENCE</scope>
    <source>
        <strain evidence="3">S-188037</strain>
    </source>
</reference>